<evidence type="ECO:0000313" key="4">
    <source>
        <dbReference type="EMBL" id="MBI9115845.1"/>
    </source>
</evidence>
<comment type="caution">
    <text evidence="4">The sequence shown here is derived from an EMBL/GenBank/DDBJ whole genome shotgun (WGS) entry which is preliminary data.</text>
</comment>
<sequence length="219" mass="22307">MRRLASTLGILLALALGGCSRVDATFVVSEDGTVDGSVVVAVSAEHAVAAGFAPGEPWADVEALSADLPSGVSAVPHDDGTHVGVEYVLEAVPLEGDDTDDSPLRFTREGDEHVVTGTIDTSRYALDDSTRTATPATGTVRIAITFPGDVRESTGTADGRTVVWEGATGDVLDVSARAAASPSAGGRSAPWAVGALGVLAAVAVLAILRARTSHRKDHP</sequence>
<keyword evidence="1" id="KW-1133">Transmembrane helix</keyword>
<evidence type="ECO:0000256" key="1">
    <source>
        <dbReference type="SAM" id="Phobius"/>
    </source>
</evidence>
<feature type="chain" id="PRO_5038139927" description="LppM domain-containing protein" evidence="2">
    <location>
        <begin position="25"/>
        <end position="219"/>
    </location>
</feature>
<organism evidence="4 5">
    <name type="scientific">Sanguibacter suaedae</name>
    <dbReference type="NCBI Taxonomy" id="2795737"/>
    <lineage>
        <taxon>Bacteria</taxon>
        <taxon>Bacillati</taxon>
        <taxon>Actinomycetota</taxon>
        <taxon>Actinomycetes</taxon>
        <taxon>Micrococcales</taxon>
        <taxon>Sanguibacteraceae</taxon>
        <taxon>Sanguibacter</taxon>
    </lineage>
</organism>
<keyword evidence="1" id="KW-0812">Transmembrane</keyword>
<evidence type="ECO:0000259" key="3">
    <source>
        <dbReference type="Pfam" id="PF21946"/>
    </source>
</evidence>
<proteinExistence type="predicted"/>
<feature type="signal peptide" evidence="2">
    <location>
        <begin position="1"/>
        <end position="24"/>
    </location>
</feature>
<name>A0A934IDN6_9MICO</name>
<gene>
    <name evidence="4" type="ORF">JAV76_12560</name>
</gene>
<dbReference type="EMBL" id="JAEINH010000011">
    <property type="protein sequence ID" value="MBI9115845.1"/>
    <property type="molecule type" value="Genomic_DNA"/>
</dbReference>
<keyword evidence="1" id="KW-0472">Membrane</keyword>
<dbReference type="RefSeq" id="WP_198734413.1">
    <property type="nucleotide sequence ID" value="NZ_JAEINH010000011.1"/>
</dbReference>
<accession>A0A934IDN6</accession>
<evidence type="ECO:0000313" key="5">
    <source>
        <dbReference type="Proteomes" id="UP000602087"/>
    </source>
</evidence>
<dbReference type="AlphaFoldDB" id="A0A934IDN6"/>
<dbReference type="PROSITE" id="PS51257">
    <property type="entry name" value="PROKAR_LIPOPROTEIN"/>
    <property type="match status" value="1"/>
</dbReference>
<dbReference type="InterPro" id="IPR053807">
    <property type="entry name" value="LppM"/>
</dbReference>
<keyword evidence="2" id="KW-0732">Signal</keyword>
<feature type="domain" description="LppM" evidence="3">
    <location>
        <begin position="21"/>
        <end position="179"/>
    </location>
</feature>
<dbReference type="Pfam" id="PF21946">
    <property type="entry name" value="LppM"/>
    <property type="match status" value="1"/>
</dbReference>
<protein>
    <recommendedName>
        <fullName evidence="3">LppM domain-containing protein</fullName>
    </recommendedName>
</protein>
<keyword evidence="5" id="KW-1185">Reference proteome</keyword>
<dbReference type="Proteomes" id="UP000602087">
    <property type="component" value="Unassembled WGS sequence"/>
</dbReference>
<reference evidence="4" key="1">
    <citation type="submission" date="2020-12" db="EMBL/GenBank/DDBJ databases">
        <title>Sanguibacter suaedae sp. nov., isolated from Suaeda aralocaspica.</title>
        <authorList>
            <person name="Ma Q."/>
        </authorList>
    </citation>
    <scope>NUCLEOTIDE SEQUENCE</scope>
    <source>
        <strain evidence="4">YZGR15</strain>
    </source>
</reference>
<feature type="transmembrane region" description="Helical" evidence="1">
    <location>
        <begin position="189"/>
        <end position="208"/>
    </location>
</feature>
<evidence type="ECO:0000256" key="2">
    <source>
        <dbReference type="SAM" id="SignalP"/>
    </source>
</evidence>